<name>A0A848IKT9_9BURK</name>
<evidence type="ECO:0000313" key="2">
    <source>
        <dbReference type="Proteomes" id="UP000544134"/>
    </source>
</evidence>
<organism evidence="1 2">
    <name type="scientific">Paraburkholderia polaris</name>
    <dbReference type="NCBI Taxonomy" id="2728848"/>
    <lineage>
        <taxon>Bacteria</taxon>
        <taxon>Pseudomonadati</taxon>
        <taxon>Pseudomonadota</taxon>
        <taxon>Betaproteobacteria</taxon>
        <taxon>Burkholderiales</taxon>
        <taxon>Burkholderiaceae</taxon>
        <taxon>Paraburkholderia</taxon>
    </lineage>
</organism>
<keyword evidence="2" id="KW-1185">Reference proteome</keyword>
<dbReference type="Proteomes" id="UP000544134">
    <property type="component" value="Unassembled WGS sequence"/>
</dbReference>
<dbReference type="RefSeq" id="WP_169489118.1">
    <property type="nucleotide sequence ID" value="NZ_JABBGJ010000038.1"/>
</dbReference>
<proteinExistence type="predicted"/>
<dbReference type="AlphaFoldDB" id="A0A848IKT9"/>
<accession>A0A848IKT9</accession>
<protein>
    <submittedName>
        <fullName evidence="1">Uncharacterized protein</fullName>
    </submittedName>
</protein>
<dbReference type="EMBL" id="JABBGJ010000038">
    <property type="protein sequence ID" value="NMM02321.1"/>
    <property type="molecule type" value="Genomic_DNA"/>
</dbReference>
<reference evidence="1 2" key="1">
    <citation type="submission" date="2020-04" db="EMBL/GenBank/DDBJ databases">
        <title>Paraburkholderia sp. RP-4-7 isolated from soil.</title>
        <authorList>
            <person name="Dahal R.H."/>
        </authorList>
    </citation>
    <scope>NUCLEOTIDE SEQUENCE [LARGE SCALE GENOMIC DNA]</scope>
    <source>
        <strain evidence="1 2">RP-4-7</strain>
    </source>
</reference>
<comment type="caution">
    <text evidence="1">The sequence shown here is derived from an EMBL/GenBank/DDBJ whole genome shotgun (WGS) entry which is preliminary data.</text>
</comment>
<gene>
    <name evidence="1" type="ORF">HHL24_30905</name>
</gene>
<evidence type="ECO:0000313" key="1">
    <source>
        <dbReference type="EMBL" id="NMM02321.1"/>
    </source>
</evidence>
<sequence length="487" mass="53467">MASTGIPFQISSHAQSEIDRFMAIAEHWTNAARHVIISYLVVEVAGTTWLHWAIVRHIYETVRPSLLEPSVVSIDGVMVGRFAIDLAKENFDLDRFVQSGQIELSGQIYSLPQIDGPSLNATFFADSHPQLQPGQARSPTLILSGGRSPNIDGRMLADLEHRLRSLDTPYDGLADLLSEHLLPTAILQRPDTAIEILLERPAETIVADSTISDRALSAKIVASPRIDPSLLKIGVKVAPDGQKASRSSIGGGTLSWTAQDDGLIAARVEQDVGDTPVCQVFLSYAGHHISRWWVGDPTRLPSQRAAFLAQFDKDLAKLREELLSRESRGHPFERVLAIVLEEIGFDCMYLGEVSHLQEAPDIYCETPSRRVAVIECAAAVTNSSEKLSKLQQRVLRIKESFASQRLGHVQIIGVLVTKHSDAEIEPFAEEASRFGLSIVGIAALTRLADGLRFRVQPDELYDRLLNTASQQSADLFPPVGTNPISQV</sequence>